<dbReference type="AlphaFoldDB" id="A0A6J6TT99"/>
<dbReference type="EMBL" id="CAEZYW010000204">
    <property type="protein sequence ID" value="CAB4750348.1"/>
    <property type="molecule type" value="Genomic_DNA"/>
</dbReference>
<feature type="compositionally biased region" description="Basic and acidic residues" evidence="1">
    <location>
        <begin position="233"/>
        <end position="258"/>
    </location>
</feature>
<organism evidence="2">
    <name type="scientific">freshwater metagenome</name>
    <dbReference type="NCBI Taxonomy" id="449393"/>
    <lineage>
        <taxon>unclassified sequences</taxon>
        <taxon>metagenomes</taxon>
        <taxon>ecological metagenomes</taxon>
    </lineage>
</organism>
<feature type="region of interest" description="Disordered" evidence="1">
    <location>
        <begin position="156"/>
        <end position="267"/>
    </location>
</feature>
<protein>
    <submittedName>
        <fullName evidence="2">Unannotated protein</fullName>
    </submittedName>
</protein>
<evidence type="ECO:0000313" key="2">
    <source>
        <dbReference type="EMBL" id="CAB4750348.1"/>
    </source>
</evidence>
<evidence type="ECO:0000256" key="1">
    <source>
        <dbReference type="SAM" id="MobiDB-lite"/>
    </source>
</evidence>
<accession>A0A6J6TT99</accession>
<reference evidence="2" key="1">
    <citation type="submission" date="2020-05" db="EMBL/GenBank/DDBJ databases">
        <authorList>
            <person name="Chiriac C."/>
            <person name="Salcher M."/>
            <person name="Ghai R."/>
            <person name="Kavagutti S V."/>
        </authorList>
    </citation>
    <scope>NUCLEOTIDE SEQUENCE</scope>
</reference>
<name>A0A6J6TT99_9ZZZZ</name>
<sequence length="350" mass="38143">MLDAVEAQFGDEVVQGCQADGIPAESIQCHRSDGMLDARDTCPGCCDSPHHHPEVIRLVLMAAEAADCPLEIRFDGDKQVLHSLRVITLILNPQEARAHGRLHMPMEHVDERPLALPLDFLRAGQGPAQLPVRHFELGLDLRGQAPCCRGECDDEADEETERGHEEHISEGGRGAPCPGVGRQAHDLAADEQTAGEHRPPQRLTHSGCSHTPCMARKPEGAPACRDSGGVEAEGEREPVSREHRRERGDDESHDDDTRSNLTGVGRRGCGALPVDPQIAHRNIRGLPLGHLGVQVVAERSNDIVDRCPKDAEGDFGICVRDGSYCFDEVGLDGRHECLVDVPELCRSLHL</sequence>
<proteinExistence type="predicted"/>
<gene>
    <name evidence="2" type="ORF">UFOPK2786_01257</name>
</gene>
<feature type="compositionally biased region" description="Basic and acidic residues" evidence="1">
    <location>
        <begin position="161"/>
        <end position="170"/>
    </location>
</feature>
<feature type="compositionally biased region" description="Basic and acidic residues" evidence="1">
    <location>
        <begin position="183"/>
        <end position="199"/>
    </location>
</feature>